<gene>
    <name evidence="2" type="ORF">R3P38DRAFT_2792414</name>
</gene>
<comment type="caution">
    <text evidence="2">The sequence shown here is derived from an EMBL/GenBank/DDBJ whole genome shotgun (WGS) entry which is preliminary data.</text>
</comment>
<feature type="compositionally biased region" description="Basic and acidic residues" evidence="1">
    <location>
        <begin position="46"/>
        <end position="63"/>
    </location>
</feature>
<feature type="compositionally biased region" description="Pro residues" evidence="1">
    <location>
        <begin position="15"/>
        <end position="26"/>
    </location>
</feature>
<protein>
    <submittedName>
        <fullName evidence="2">Uncharacterized protein</fullName>
    </submittedName>
</protein>
<dbReference type="EMBL" id="JAWWNJ010000070">
    <property type="protein sequence ID" value="KAK7007618.1"/>
    <property type="molecule type" value="Genomic_DNA"/>
</dbReference>
<feature type="region of interest" description="Disordered" evidence="1">
    <location>
        <begin position="497"/>
        <end position="524"/>
    </location>
</feature>
<evidence type="ECO:0000256" key="1">
    <source>
        <dbReference type="SAM" id="MobiDB-lite"/>
    </source>
</evidence>
<organism evidence="2 3">
    <name type="scientific">Favolaschia claudopus</name>
    <dbReference type="NCBI Taxonomy" id="2862362"/>
    <lineage>
        <taxon>Eukaryota</taxon>
        <taxon>Fungi</taxon>
        <taxon>Dikarya</taxon>
        <taxon>Basidiomycota</taxon>
        <taxon>Agaricomycotina</taxon>
        <taxon>Agaricomycetes</taxon>
        <taxon>Agaricomycetidae</taxon>
        <taxon>Agaricales</taxon>
        <taxon>Marasmiineae</taxon>
        <taxon>Mycenaceae</taxon>
        <taxon>Favolaschia</taxon>
    </lineage>
</organism>
<feature type="compositionally biased region" description="Basic and acidic residues" evidence="1">
    <location>
        <begin position="497"/>
        <end position="506"/>
    </location>
</feature>
<keyword evidence="3" id="KW-1185">Reference proteome</keyword>
<name>A0AAW0AE57_9AGAR</name>
<dbReference type="AlphaFoldDB" id="A0AAW0AE57"/>
<accession>A0AAW0AE57</accession>
<feature type="region of interest" description="Disordered" evidence="1">
    <location>
        <begin position="1"/>
        <end position="67"/>
    </location>
</feature>
<reference evidence="2 3" key="1">
    <citation type="journal article" date="2024" name="J Genomics">
        <title>Draft genome sequencing and assembly of Favolaschia claudopus CIRM-BRFM 2984 isolated from oak limbs.</title>
        <authorList>
            <person name="Navarro D."/>
            <person name="Drula E."/>
            <person name="Chaduli D."/>
            <person name="Cazenave R."/>
            <person name="Ahrendt S."/>
            <person name="Wang J."/>
            <person name="Lipzen A."/>
            <person name="Daum C."/>
            <person name="Barry K."/>
            <person name="Grigoriev I.V."/>
            <person name="Favel A."/>
            <person name="Rosso M.N."/>
            <person name="Martin F."/>
        </authorList>
    </citation>
    <scope>NUCLEOTIDE SEQUENCE [LARGE SCALE GENOMIC DNA]</scope>
    <source>
        <strain evidence="2 3">CIRM-BRFM 2984</strain>
    </source>
</reference>
<evidence type="ECO:0000313" key="3">
    <source>
        <dbReference type="Proteomes" id="UP001362999"/>
    </source>
</evidence>
<sequence length="619" mass="68902">MSIDIQSFFSVRSPRPNPRPPYPPQKFPDHARSSGHKSIAQTLPHASHEYQKQEISPRSRDAAGTDVNEGRVGAGYIKAGSRFPSALSIASTFPACRCVCARNVSSRSRFSFDYARATHEAFLPRCEIDNQYTRYEDVWCAWRSRDLEWGSVWRTRDRCGGGGGGGGGCRCGEEEVNDGVLRELGGRRWDFPLRYTEHTGLESRTDDWRKEESGGKCWRKRSTAVSLRAQGGKVGGREEVWQRRRSWGGASQVSKRELSRRILGKSISTAPNNGPNSSYQSSLASRMYIRCKELDQEIDASAIAVFHTRHIGIFLLWDSPAAAADDLYRSATSAGGYGFAISSFSPNSERSRRTPQDPPYANVGLQPSFSSAYTTFLRPILRLESLLSQQASQVHFMVKIGYPGMPFLTFLLAATGGALEWSGVGGVKDAGRRTAQRRRDEGHRRGWVDRSEGRQLTWCISAWRLRYPPSAFRERAAEHVAVNPIAVTEAARTWCSADERRDRGEDAQDQSGTAGGPRMRPKGREGILHARRGPTDAPFSDPSCRLFGAQIWCSTSAFHRCGSVPVIWSLLIPYEFTAAVSLERCIPPQVSIALEVLANDYSVIARQLHEWGSDDQVIE</sequence>
<evidence type="ECO:0000313" key="2">
    <source>
        <dbReference type="EMBL" id="KAK7007618.1"/>
    </source>
</evidence>
<dbReference type="Proteomes" id="UP001362999">
    <property type="component" value="Unassembled WGS sequence"/>
</dbReference>
<proteinExistence type="predicted"/>